<evidence type="ECO:0000313" key="2">
    <source>
        <dbReference type="Proteomes" id="UP001152798"/>
    </source>
</evidence>
<reference evidence="1" key="1">
    <citation type="submission" date="2022-01" db="EMBL/GenBank/DDBJ databases">
        <authorList>
            <person name="King R."/>
        </authorList>
    </citation>
    <scope>NUCLEOTIDE SEQUENCE</scope>
</reference>
<gene>
    <name evidence="1" type="ORF">NEZAVI_LOCUS2009</name>
</gene>
<keyword evidence="2" id="KW-1185">Reference proteome</keyword>
<evidence type="ECO:0000313" key="1">
    <source>
        <dbReference type="EMBL" id="CAH1390894.1"/>
    </source>
</evidence>
<name>A0A9P0DZC3_NEZVI</name>
<dbReference type="EMBL" id="OV725077">
    <property type="protein sequence ID" value="CAH1390894.1"/>
    <property type="molecule type" value="Genomic_DNA"/>
</dbReference>
<dbReference type="AlphaFoldDB" id="A0A9P0DZC3"/>
<protein>
    <submittedName>
        <fullName evidence="1">Uncharacterized protein</fullName>
    </submittedName>
</protein>
<accession>A0A9P0DZC3</accession>
<organism evidence="1 2">
    <name type="scientific">Nezara viridula</name>
    <name type="common">Southern green stink bug</name>
    <name type="synonym">Cimex viridulus</name>
    <dbReference type="NCBI Taxonomy" id="85310"/>
    <lineage>
        <taxon>Eukaryota</taxon>
        <taxon>Metazoa</taxon>
        <taxon>Ecdysozoa</taxon>
        <taxon>Arthropoda</taxon>
        <taxon>Hexapoda</taxon>
        <taxon>Insecta</taxon>
        <taxon>Pterygota</taxon>
        <taxon>Neoptera</taxon>
        <taxon>Paraneoptera</taxon>
        <taxon>Hemiptera</taxon>
        <taxon>Heteroptera</taxon>
        <taxon>Panheteroptera</taxon>
        <taxon>Pentatomomorpha</taxon>
        <taxon>Pentatomoidea</taxon>
        <taxon>Pentatomidae</taxon>
        <taxon>Pentatominae</taxon>
        <taxon>Nezara</taxon>
    </lineage>
</organism>
<sequence length="57" mass="6598">MCSRQKIIVFTETTEYKINKQNQISKQLLFILVPAVWEDIGASIRQNSLPGDCEWRG</sequence>
<dbReference type="Proteomes" id="UP001152798">
    <property type="component" value="Chromosome 1"/>
</dbReference>
<proteinExistence type="predicted"/>